<comment type="caution">
    <text evidence="1">The sequence shown here is derived from an EMBL/GenBank/DDBJ whole genome shotgun (WGS) entry which is preliminary data.</text>
</comment>
<proteinExistence type="predicted"/>
<reference evidence="1" key="1">
    <citation type="submission" date="2022-10" db="EMBL/GenBank/DDBJ databases">
        <title>Culturing micro-colonial fungi from biological soil crusts in the Mojave desert and describing Neophaeococcomyces mojavensis, and introducing the new genera and species Taxawa tesnikishii.</title>
        <authorList>
            <person name="Kurbessoian T."/>
            <person name="Stajich J.E."/>
        </authorList>
    </citation>
    <scope>NUCLEOTIDE SEQUENCE</scope>
    <source>
        <strain evidence="1">TK_35</strain>
    </source>
</reference>
<organism evidence="1 2">
    <name type="scientific">Knufia peltigerae</name>
    <dbReference type="NCBI Taxonomy" id="1002370"/>
    <lineage>
        <taxon>Eukaryota</taxon>
        <taxon>Fungi</taxon>
        <taxon>Dikarya</taxon>
        <taxon>Ascomycota</taxon>
        <taxon>Pezizomycotina</taxon>
        <taxon>Eurotiomycetes</taxon>
        <taxon>Chaetothyriomycetidae</taxon>
        <taxon>Chaetothyriales</taxon>
        <taxon>Trichomeriaceae</taxon>
        <taxon>Knufia</taxon>
    </lineage>
</organism>
<sequence>MDAEAYNMIGKVNEILCEHHRLGTIPSRDQGGLLTRLSLTFDPPLHVERSDVRWGRGEEHKEANRRWQGRQAFNVYSEVLDRRPDIFLAFVVARPASRCIGFNVTEFLRRYNEAYPDRNFAPLDNDARELLLHTSRKGNFSTNERFQSSPGREHEKALRWETATTTTECILGSYNSGVTLDGIVTFNVGKALDLVRILFPGATLPPPQEQTPEGWYTTDTAYFTLTGANISGLLSLFPPEICDAIEASELRAWEREHFLTETTDCVTLKVCRTRLYQGCLSVRVGGEVGLSILDRLFPG</sequence>
<dbReference type="EMBL" id="JAPDRN010000005">
    <property type="protein sequence ID" value="KAJ9644786.1"/>
    <property type="molecule type" value="Genomic_DNA"/>
</dbReference>
<name>A0AA38YEH4_9EURO</name>
<dbReference type="AlphaFoldDB" id="A0AA38YEH4"/>
<evidence type="ECO:0000313" key="2">
    <source>
        <dbReference type="Proteomes" id="UP001172681"/>
    </source>
</evidence>
<keyword evidence="2" id="KW-1185">Reference proteome</keyword>
<protein>
    <submittedName>
        <fullName evidence="1">Uncharacterized protein</fullName>
    </submittedName>
</protein>
<evidence type="ECO:0000313" key="1">
    <source>
        <dbReference type="EMBL" id="KAJ9644786.1"/>
    </source>
</evidence>
<gene>
    <name evidence="1" type="ORF">H2204_001248</name>
</gene>
<dbReference type="Proteomes" id="UP001172681">
    <property type="component" value="Unassembled WGS sequence"/>
</dbReference>
<accession>A0AA38YEH4</accession>